<dbReference type="Proteomes" id="UP000005426">
    <property type="component" value="Unassembled WGS sequence"/>
</dbReference>
<reference evidence="2 3" key="1">
    <citation type="journal article" date="2011" name="Genome Biol.">
        <title>Comparative genome sequence analysis underscores mycoparasitism as the ancestral life style of Trichoderma.</title>
        <authorList>
            <person name="Kubicek C.P."/>
            <person name="Herrera-Estrella A."/>
            <person name="Seidl-Seiboth V."/>
            <person name="Martinez D.A."/>
            <person name="Druzhinina I.S."/>
            <person name="Thon M."/>
            <person name="Zeilinger S."/>
            <person name="Casas-Flores S."/>
            <person name="Horwitz B.A."/>
            <person name="Mukherjee P.K."/>
            <person name="Mukherjee M."/>
            <person name="Kredics L."/>
            <person name="Alcaraz L.D."/>
            <person name="Aerts A."/>
            <person name="Antal Z."/>
            <person name="Atanasova L."/>
            <person name="Cervantes-Badillo M.G."/>
            <person name="Challacombe J."/>
            <person name="Chertkov O."/>
            <person name="McCluskey K."/>
            <person name="Coulpier F."/>
            <person name="Deshpande N."/>
            <person name="von Doehren H."/>
            <person name="Ebbole D.J."/>
            <person name="Esquivel-Naranjo E.U."/>
            <person name="Fekete E."/>
            <person name="Flipphi M."/>
            <person name="Glaser F."/>
            <person name="Gomez-Rodriguez E.Y."/>
            <person name="Gruber S."/>
            <person name="Han C."/>
            <person name="Henrissat B."/>
            <person name="Hermosa R."/>
            <person name="Hernandez-Onate M."/>
            <person name="Karaffa L."/>
            <person name="Kosti I."/>
            <person name="Le Crom S."/>
            <person name="Lindquist E."/>
            <person name="Lucas S."/>
            <person name="Luebeck M."/>
            <person name="Luebeck P.S."/>
            <person name="Margeot A."/>
            <person name="Metz B."/>
            <person name="Misra M."/>
            <person name="Nevalainen H."/>
            <person name="Omann M."/>
            <person name="Packer N."/>
            <person name="Perrone G."/>
            <person name="Uresti-Rivera E.E."/>
            <person name="Salamov A."/>
            <person name="Schmoll M."/>
            <person name="Seiboth B."/>
            <person name="Shapiro H."/>
            <person name="Sukno S."/>
            <person name="Tamayo-Ramos J.A."/>
            <person name="Tisch D."/>
            <person name="Wiest A."/>
            <person name="Wilkinson H.H."/>
            <person name="Zhang M."/>
            <person name="Coutinho P.M."/>
            <person name="Kenerley C.M."/>
            <person name="Monte E."/>
            <person name="Baker S.E."/>
            <person name="Grigoriev I.V."/>
        </authorList>
    </citation>
    <scope>NUCLEOTIDE SEQUENCE [LARGE SCALE GENOMIC DNA]</scope>
    <source>
        <strain evidence="3">ATCC 20476 / IMI 206040</strain>
    </source>
</reference>
<evidence type="ECO:0000256" key="1">
    <source>
        <dbReference type="SAM" id="MobiDB-lite"/>
    </source>
</evidence>
<feature type="compositionally biased region" description="Basic residues" evidence="1">
    <location>
        <begin position="39"/>
        <end position="51"/>
    </location>
</feature>
<evidence type="ECO:0000313" key="2">
    <source>
        <dbReference type="EMBL" id="EHK39512.1"/>
    </source>
</evidence>
<proteinExistence type="predicted"/>
<evidence type="ECO:0000313" key="3">
    <source>
        <dbReference type="Proteomes" id="UP000005426"/>
    </source>
</evidence>
<comment type="caution">
    <text evidence="2">The sequence shown here is derived from an EMBL/GenBank/DDBJ whole genome shotgun (WGS) entry which is preliminary data.</text>
</comment>
<sequence length="103" mass="11868">MGSQSLQKSHVYNIYTNLCFPSKPYSSQCKQKKETQSTKAKKKKRPTHHQIKTLQNKSSHEKNPRVFSSSHCCSSFYIHTHAIRFSSAPSRDFLPPSQPLLFL</sequence>
<organism evidence="2 3">
    <name type="scientific">Hypocrea atroviridis (strain ATCC 20476 / IMI 206040)</name>
    <name type="common">Trichoderma atroviride</name>
    <dbReference type="NCBI Taxonomy" id="452589"/>
    <lineage>
        <taxon>Eukaryota</taxon>
        <taxon>Fungi</taxon>
        <taxon>Dikarya</taxon>
        <taxon>Ascomycota</taxon>
        <taxon>Pezizomycotina</taxon>
        <taxon>Sordariomycetes</taxon>
        <taxon>Hypocreomycetidae</taxon>
        <taxon>Hypocreales</taxon>
        <taxon>Hypocreaceae</taxon>
        <taxon>Trichoderma</taxon>
    </lineage>
</organism>
<keyword evidence="3" id="KW-1185">Reference proteome</keyword>
<accession>G9PCD8</accession>
<gene>
    <name evidence="2" type="ORF">TRIATDRAFT_302901</name>
</gene>
<dbReference type="HOGENOM" id="CLU_2264125_0_0_1"/>
<name>G9PCD8_HYPAI</name>
<feature type="region of interest" description="Disordered" evidence="1">
    <location>
        <begin position="30"/>
        <end position="66"/>
    </location>
</feature>
<dbReference type="EMBL" id="ABDG02000029">
    <property type="protein sequence ID" value="EHK39512.1"/>
    <property type="molecule type" value="Genomic_DNA"/>
</dbReference>
<dbReference type="AlphaFoldDB" id="G9PCD8"/>
<protein>
    <submittedName>
        <fullName evidence="2">Uncharacterized protein</fullName>
    </submittedName>
</protein>